<evidence type="ECO:0000256" key="4">
    <source>
        <dbReference type="ARBA" id="ARBA00023163"/>
    </source>
</evidence>
<dbReference type="SUPFAM" id="SSF55781">
    <property type="entry name" value="GAF domain-like"/>
    <property type="match status" value="1"/>
</dbReference>
<evidence type="ECO:0000256" key="1">
    <source>
        <dbReference type="ARBA" id="ARBA00022798"/>
    </source>
</evidence>
<dbReference type="Proteomes" id="UP000470246">
    <property type="component" value="Unassembled WGS sequence"/>
</dbReference>
<dbReference type="AlphaFoldDB" id="A0A7K3W195"/>
<dbReference type="Pfam" id="PF01614">
    <property type="entry name" value="IclR_C"/>
    <property type="match status" value="1"/>
</dbReference>
<keyword evidence="2" id="KW-0805">Transcription regulation</keyword>
<keyword evidence="3" id="KW-0238">DNA-binding</keyword>
<name>A0A7K3W195_9ACTN</name>
<proteinExistence type="predicted"/>
<dbReference type="InterPro" id="IPR029016">
    <property type="entry name" value="GAF-like_dom_sf"/>
</dbReference>
<dbReference type="SMART" id="SM00346">
    <property type="entry name" value="HTH_ICLR"/>
    <property type="match status" value="1"/>
</dbReference>
<comment type="function">
    <text evidence="5">May be an activator protein for the gylABX operon.</text>
</comment>
<evidence type="ECO:0000256" key="6">
    <source>
        <dbReference type="ARBA" id="ARBA00070406"/>
    </source>
</evidence>
<gene>
    <name evidence="9" type="ORF">GCU56_12260</name>
</gene>
<dbReference type="InterPro" id="IPR012794">
    <property type="entry name" value="PcaR_PcaU"/>
</dbReference>
<dbReference type="Pfam" id="PF09339">
    <property type="entry name" value="HTH_IclR"/>
    <property type="match status" value="1"/>
</dbReference>
<accession>A0A7K3W195</accession>
<dbReference type="InterPro" id="IPR014757">
    <property type="entry name" value="Tscrpt_reg_IclR_C"/>
</dbReference>
<sequence>MRRACCALRPGRNCVEIADVPQEPAVLPVRDSTFVQSLDRGLAVIRAFDAEHPRLGLSEVARATGLTRAATRRFLLTLVQLGYVRMDGREFSLRPRVLELGYSYLSGLTLPEVAEPHLETLVAQVDESSSVSVLDGEDIVYVARVPTKRIMTVLIAVGTRFPAHATSMGRVLLAGLPDDDLADYLDRVELRPYTGHTVTDPAALRDAVEDARRRGYAVVDQELEVGLRSAAAPIRDGDGLVVAALNVSAHANRTSMEQLEREYVPAVLETVEHIEHDLLRVRRPGS</sequence>
<dbReference type="GO" id="GO:0045893">
    <property type="term" value="P:positive regulation of DNA-templated transcription"/>
    <property type="evidence" value="ECO:0007669"/>
    <property type="project" value="InterPro"/>
</dbReference>
<keyword evidence="10" id="KW-1185">Reference proteome</keyword>
<dbReference type="InterPro" id="IPR005471">
    <property type="entry name" value="Tscrpt_reg_IclR_N"/>
</dbReference>
<keyword evidence="4" id="KW-0804">Transcription</keyword>
<dbReference type="SUPFAM" id="SSF46785">
    <property type="entry name" value="Winged helix' DNA-binding domain"/>
    <property type="match status" value="1"/>
</dbReference>
<dbReference type="FunFam" id="1.10.10.10:FF:000056">
    <property type="entry name" value="IclR family transcriptional regulator"/>
    <property type="match status" value="1"/>
</dbReference>
<dbReference type="InterPro" id="IPR050707">
    <property type="entry name" value="HTH_MetabolicPath_Reg"/>
</dbReference>
<dbReference type="GO" id="GO:0045892">
    <property type="term" value="P:negative regulation of DNA-templated transcription"/>
    <property type="evidence" value="ECO:0007669"/>
    <property type="project" value="TreeGrafter"/>
</dbReference>
<dbReference type="GO" id="GO:0003700">
    <property type="term" value="F:DNA-binding transcription factor activity"/>
    <property type="evidence" value="ECO:0007669"/>
    <property type="project" value="TreeGrafter"/>
</dbReference>
<evidence type="ECO:0000313" key="9">
    <source>
        <dbReference type="EMBL" id="NEK58641.1"/>
    </source>
</evidence>
<evidence type="ECO:0000259" key="8">
    <source>
        <dbReference type="PROSITE" id="PS51078"/>
    </source>
</evidence>
<evidence type="ECO:0000256" key="5">
    <source>
        <dbReference type="ARBA" id="ARBA00058938"/>
    </source>
</evidence>
<dbReference type="Gene3D" id="1.10.10.10">
    <property type="entry name" value="Winged helix-like DNA-binding domain superfamily/Winged helix DNA-binding domain"/>
    <property type="match status" value="1"/>
</dbReference>
<organism evidence="9 10">
    <name type="scientific">Geodermatophilus sabuli</name>
    <dbReference type="NCBI Taxonomy" id="1564158"/>
    <lineage>
        <taxon>Bacteria</taxon>
        <taxon>Bacillati</taxon>
        <taxon>Actinomycetota</taxon>
        <taxon>Actinomycetes</taxon>
        <taxon>Geodermatophilales</taxon>
        <taxon>Geodermatophilaceae</taxon>
        <taxon>Geodermatophilus</taxon>
    </lineage>
</organism>
<reference evidence="9 10" key="1">
    <citation type="submission" date="2020-02" db="EMBL/GenBank/DDBJ databases">
        <title>Geodermatophilus sabuli CPCC 205279 I12A-02694.</title>
        <authorList>
            <person name="Jiang Z."/>
        </authorList>
    </citation>
    <scope>NUCLEOTIDE SEQUENCE [LARGE SCALE GENOMIC DNA]</scope>
    <source>
        <strain evidence="9 10">I12A-02694</strain>
    </source>
</reference>
<dbReference type="GO" id="GO:0003677">
    <property type="term" value="F:DNA binding"/>
    <property type="evidence" value="ECO:0007669"/>
    <property type="project" value="UniProtKB-KW"/>
</dbReference>
<dbReference type="NCBIfam" id="TIGR02431">
    <property type="entry name" value="pcaR_pcaU"/>
    <property type="match status" value="1"/>
</dbReference>
<dbReference type="EMBL" id="JAAGWF010000011">
    <property type="protein sequence ID" value="NEK58641.1"/>
    <property type="molecule type" value="Genomic_DNA"/>
</dbReference>
<dbReference type="PROSITE" id="PS51078">
    <property type="entry name" value="ICLR_ED"/>
    <property type="match status" value="1"/>
</dbReference>
<keyword evidence="1" id="KW-0319">Glycerol metabolism</keyword>
<dbReference type="GO" id="GO:0046278">
    <property type="term" value="P:3,4-dihydroxybenzoate metabolic process"/>
    <property type="evidence" value="ECO:0007669"/>
    <property type="project" value="InterPro"/>
</dbReference>
<dbReference type="Gene3D" id="3.30.450.40">
    <property type="match status" value="1"/>
</dbReference>
<dbReference type="InterPro" id="IPR036388">
    <property type="entry name" value="WH-like_DNA-bd_sf"/>
</dbReference>
<dbReference type="PANTHER" id="PTHR30136:SF34">
    <property type="entry name" value="TRANSCRIPTIONAL REGULATOR"/>
    <property type="match status" value="1"/>
</dbReference>
<dbReference type="PROSITE" id="PS51077">
    <property type="entry name" value="HTH_ICLR"/>
    <property type="match status" value="1"/>
</dbReference>
<evidence type="ECO:0000259" key="7">
    <source>
        <dbReference type="PROSITE" id="PS51077"/>
    </source>
</evidence>
<evidence type="ECO:0000313" key="10">
    <source>
        <dbReference type="Proteomes" id="UP000470246"/>
    </source>
</evidence>
<dbReference type="InterPro" id="IPR036390">
    <property type="entry name" value="WH_DNA-bd_sf"/>
</dbReference>
<feature type="domain" description="IclR-ED" evidence="8">
    <location>
        <begin position="96"/>
        <end position="280"/>
    </location>
</feature>
<dbReference type="GO" id="GO:0006071">
    <property type="term" value="P:glycerol metabolic process"/>
    <property type="evidence" value="ECO:0007669"/>
    <property type="project" value="UniProtKB-KW"/>
</dbReference>
<evidence type="ECO:0000256" key="3">
    <source>
        <dbReference type="ARBA" id="ARBA00023125"/>
    </source>
</evidence>
<feature type="domain" description="HTH iclR-type" evidence="7">
    <location>
        <begin position="35"/>
        <end position="95"/>
    </location>
</feature>
<dbReference type="PANTHER" id="PTHR30136">
    <property type="entry name" value="HELIX-TURN-HELIX TRANSCRIPTIONAL REGULATOR, ICLR FAMILY"/>
    <property type="match status" value="1"/>
</dbReference>
<protein>
    <recommendedName>
        <fullName evidence="6">Glycerol operon regulatory protein</fullName>
    </recommendedName>
</protein>
<comment type="caution">
    <text evidence="9">The sequence shown here is derived from an EMBL/GenBank/DDBJ whole genome shotgun (WGS) entry which is preliminary data.</text>
</comment>
<evidence type="ECO:0000256" key="2">
    <source>
        <dbReference type="ARBA" id="ARBA00023015"/>
    </source>
</evidence>